<organism evidence="1 2">
    <name type="scientific">Siphonobacter curvatus</name>
    <dbReference type="NCBI Taxonomy" id="2094562"/>
    <lineage>
        <taxon>Bacteria</taxon>
        <taxon>Pseudomonadati</taxon>
        <taxon>Bacteroidota</taxon>
        <taxon>Cytophagia</taxon>
        <taxon>Cytophagales</taxon>
        <taxon>Cytophagaceae</taxon>
        <taxon>Siphonobacter</taxon>
    </lineage>
</organism>
<protein>
    <submittedName>
        <fullName evidence="1">Uncharacterized protein</fullName>
    </submittedName>
</protein>
<reference evidence="2" key="1">
    <citation type="submission" date="2018-02" db="EMBL/GenBank/DDBJ databases">
        <title>Genome sequencing of Solimonas sp. HR-BB.</title>
        <authorList>
            <person name="Lee Y."/>
            <person name="Jeon C.O."/>
        </authorList>
    </citation>
    <scope>NUCLEOTIDE SEQUENCE [LARGE SCALE GENOMIC DNA]</scope>
    <source>
        <strain evidence="2">HR-U</strain>
    </source>
</reference>
<gene>
    <name evidence="1" type="ORF">C5O19_05650</name>
</gene>
<accession>A0A2S7INA5</accession>
<proteinExistence type="predicted"/>
<evidence type="ECO:0000313" key="1">
    <source>
        <dbReference type="EMBL" id="PQA59139.1"/>
    </source>
</evidence>
<sequence length="64" mass="6931">MPFPLFVALPGEQVTICLNNQNFSGIVKHASSADTTGNGHKTRYIVAVGSWSVELNETQITVKI</sequence>
<keyword evidence="2" id="KW-1185">Reference proteome</keyword>
<dbReference type="EMBL" id="PTRA01000001">
    <property type="protein sequence ID" value="PQA59139.1"/>
    <property type="molecule type" value="Genomic_DNA"/>
</dbReference>
<comment type="caution">
    <text evidence="1">The sequence shown here is derived from an EMBL/GenBank/DDBJ whole genome shotgun (WGS) entry which is preliminary data.</text>
</comment>
<evidence type="ECO:0000313" key="2">
    <source>
        <dbReference type="Proteomes" id="UP000239590"/>
    </source>
</evidence>
<name>A0A2S7INA5_9BACT</name>
<dbReference type="AlphaFoldDB" id="A0A2S7INA5"/>
<dbReference type="Proteomes" id="UP000239590">
    <property type="component" value="Unassembled WGS sequence"/>
</dbReference>